<keyword evidence="4" id="KW-1185">Reference proteome</keyword>
<dbReference type="EMBL" id="KQ086181">
    <property type="protein sequence ID" value="KLO06782.1"/>
    <property type="molecule type" value="Genomic_DNA"/>
</dbReference>
<accession>A0A0H2R611</accession>
<proteinExistence type="predicted"/>
<keyword evidence="1" id="KW-0472">Membrane</keyword>
<feature type="transmembrane region" description="Helical" evidence="1">
    <location>
        <begin position="218"/>
        <end position="242"/>
    </location>
</feature>
<dbReference type="OrthoDB" id="3258294at2759"/>
<feature type="transmembrane region" description="Helical" evidence="1">
    <location>
        <begin position="18"/>
        <end position="36"/>
    </location>
</feature>
<reference evidence="3 4" key="1">
    <citation type="submission" date="2015-04" db="EMBL/GenBank/DDBJ databases">
        <title>Complete genome sequence of Schizopora paradoxa KUC8140, a cosmopolitan wood degrader in East Asia.</title>
        <authorList>
            <consortium name="DOE Joint Genome Institute"/>
            <person name="Min B."/>
            <person name="Park H."/>
            <person name="Jang Y."/>
            <person name="Kim J.-J."/>
            <person name="Kim K.H."/>
            <person name="Pangilinan J."/>
            <person name="Lipzen A."/>
            <person name="Riley R."/>
            <person name="Grigoriev I.V."/>
            <person name="Spatafora J.W."/>
            <person name="Choi I.-G."/>
        </authorList>
    </citation>
    <scope>NUCLEOTIDE SEQUENCE [LARGE SCALE GENOMIC DNA]</scope>
    <source>
        <strain evidence="3 4">KUC8140</strain>
    </source>
</reference>
<keyword evidence="1" id="KW-0812">Transmembrane</keyword>
<feature type="transmembrane region" description="Helical" evidence="1">
    <location>
        <begin position="122"/>
        <end position="151"/>
    </location>
</feature>
<organism evidence="3 4">
    <name type="scientific">Schizopora paradoxa</name>
    <dbReference type="NCBI Taxonomy" id="27342"/>
    <lineage>
        <taxon>Eukaryota</taxon>
        <taxon>Fungi</taxon>
        <taxon>Dikarya</taxon>
        <taxon>Basidiomycota</taxon>
        <taxon>Agaricomycotina</taxon>
        <taxon>Agaricomycetes</taxon>
        <taxon>Hymenochaetales</taxon>
        <taxon>Schizoporaceae</taxon>
        <taxon>Schizopora</taxon>
    </lineage>
</organism>
<evidence type="ECO:0000256" key="1">
    <source>
        <dbReference type="SAM" id="Phobius"/>
    </source>
</evidence>
<keyword evidence="1" id="KW-1133">Transmembrane helix</keyword>
<protein>
    <recommendedName>
        <fullName evidence="2">DUF6533 domain-containing protein</fullName>
    </recommendedName>
</protein>
<gene>
    <name evidence="3" type="ORF">SCHPADRAFT_678546</name>
</gene>
<name>A0A0H2R611_9AGAM</name>
<dbReference type="InParanoid" id="A0A0H2R611"/>
<dbReference type="Proteomes" id="UP000053477">
    <property type="component" value="Unassembled WGS sequence"/>
</dbReference>
<evidence type="ECO:0000259" key="2">
    <source>
        <dbReference type="Pfam" id="PF20151"/>
    </source>
</evidence>
<feature type="transmembrane region" description="Helical" evidence="1">
    <location>
        <begin position="57"/>
        <end position="78"/>
    </location>
</feature>
<evidence type="ECO:0000313" key="3">
    <source>
        <dbReference type="EMBL" id="KLO06782.1"/>
    </source>
</evidence>
<dbReference type="AlphaFoldDB" id="A0A0H2R611"/>
<evidence type="ECO:0000313" key="4">
    <source>
        <dbReference type="Proteomes" id="UP000053477"/>
    </source>
</evidence>
<feature type="transmembrane region" description="Helical" evidence="1">
    <location>
        <begin position="90"/>
        <end position="110"/>
    </location>
</feature>
<sequence length="284" mass="32379">MSGSQLAQLDAGARKLDVFRYTYIAAAAVAGYEYFVNFDNEVRYLWGKRRFSFSRALLFLCRYLPLVQGFEGLTIYVLPPSASSSCRALIAAETILITIQFVVSTSVLYYRAYAVWGFRRNLAIFLTILFLAGVGAISYVGSLTLSSVQILPYRLGNGCFASVRVDAAKYTLFKIIFDDTLALALLMYRAIEQTNFIRDFRTSGARANLLIIMTRDGVFYFFLNLAITIANICLFGVVQATWKVYCRTSCVRDYYFTYSLQTRRPCSKYAVLPKRRSILWKWTE</sequence>
<dbReference type="InterPro" id="IPR045340">
    <property type="entry name" value="DUF6533"/>
</dbReference>
<feature type="domain" description="DUF6533" evidence="2">
    <location>
        <begin position="21"/>
        <end position="67"/>
    </location>
</feature>
<dbReference type="Pfam" id="PF20151">
    <property type="entry name" value="DUF6533"/>
    <property type="match status" value="1"/>
</dbReference>